<keyword evidence="2" id="KW-0805">Transcription regulation</keyword>
<name>A0A543KLH0_9MICO</name>
<reference evidence="6 7" key="1">
    <citation type="submission" date="2019-06" db="EMBL/GenBank/DDBJ databases">
        <title>Sequencing the genomes of 1000 actinobacteria strains.</title>
        <authorList>
            <person name="Klenk H.-P."/>
        </authorList>
    </citation>
    <scope>NUCLEOTIDE SEQUENCE [LARGE SCALE GENOMIC DNA]</scope>
    <source>
        <strain evidence="6 7">DSM 12362</strain>
    </source>
</reference>
<keyword evidence="7" id="KW-1185">Reference proteome</keyword>
<protein>
    <submittedName>
        <fullName evidence="6">DNA-binding transcriptional LysR family regulator</fullName>
    </submittedName>
</protein>
<dbReference type="Proteomes" id="UP000315133">
    <property type="component" value="Unassembled WGS sequence"/>
</dbReference>
<dbReference type="CDD" id="cd08440">
    <property type="entry name" value="PBP2_LTTR_like_4"/>
    <property type="match status" value="1"/>
</dbReference>
<dbReference type="PANTHER" id="PTHR30419">
    <property type="entry name" value="HTH-TYPE TRANSCRIPTIONAL REGULATOR YBHD"/>
    <property type="match status" value="1"/>
</dbReference>
<dbReference type="EMBL" id="VFPU01000001">
    <property type="protein sequence ID" value="TQM95894.1"/>
    <property type="molecule type" value="Genomic_DNA"/>
</dbReference>
<evidence type="ECO:0000259" key="5">
    <source>
        <dbReference type="PROSITE" id="PS50931"/>
    </source>
</evidence>
<accession>A0A543KLH0</accession>
<dbReference type="InterPro" id="IPR036390">
    <property type="entry name" value="WH_DNA-bd_sf"/>
</dbReference>
<evidence type="ECO:0000256" key="4">
    <source>
        <dbReference type="ARBA" id="ARBA00023163"/>
    </source>
</evidence>
<evidence type="ECO:0000256" key="2">
    <source>
        <dbReference type="ARBA" id="ARBA00023015"/>
    </source>
</evidence>
<comment type="similarity">
    <text evidence="1">Belongs to the LysR transcriptional regulatory family.</text>
</comment>
<dbReference type="InterPro" id="IPR050950">
    <property type="entry name" value="HTH-type_LysR_regulators"/>
</dbReference>
<evidence type="ECO:0000313" key="7">
    <source>
        <dbReference type="Proteomes" id="UP000315133"/>
    </source>
</evidence>
<comment type="caution">
    <text evidence="6">The sequence shown here is derived from an EMBL/GenBank/DDBJ whole genome shotgun (WGS) entry which is preliminary data.</text>
</comment>
<evidence type="ECO:0000256" key="1">
    <source>
        <dbReference type="ARBA" id="ARBA00009437"/>
    </source>
</evidence>
<dbReference type="PRINTS" id="PR00039">
    <property type="entry name" value="HTHLYSR"/>
</dbReference>
<dbReference type="GO" id="GO:0003677">
    <property type="term" value="F:DNA binding"/>
    <property type="evidence" value="ECO:0007669"/>
    <property type="project" value="UniProtKB-KW"/>
</dbReference>
<dbReference type="AlphaFoldDB" id="A0A543KLH0"/>
<dbReference type="SUPFAM" id="SSF53850">
    <property type="entry name" value="Periplasmic binding protein-like II"/>
    <property type="match status" value="1"/>
</dbReference>
<feature type="domain" description="HTH lysR-type" evidence="5">
    <location>
        <begin position="5"/>
        <end position="62"/>
    </location>
</feature>
<dbReference type="Gene3D" id="3.40.190.290">
    <property type="match status" value="1"/>
</dbReference>
<dbReference type="PANTHER" id="PTHR30419:SF8">
    <property type="entry name" value="NITROGEN ASSIMILATION TRANSCRIPTIONAL ACTIVATOR-RELATED"/>
    <property type="match status" value="1"/>
</dbReference>
<dbReference type="InterPro" id="IPR005119">
    <property type="entry name" value="LysR_subst-bd"/>
</dbReference>
<proteinExistence type="inferred from homology"/>
<keyword evidence="3 6" id="KW-0238">DNA-binding</keyword>
<keyword evidence="4" id="KW-0804">Transcription</keyword>
<dbReference type="Gene3D" id="1.10.10.10">
    <property type="entry name" value="Winged helix-like DNA-binding domain superfamily/Winged helix DNA-binding domain"/>
    <property type="match status" value="1"/>
</dbReference>
<dbReference type="SUPFAM" id="SSF46785">
    <property type="entry name" value="Winged helix' DNA-binding domain"/>
    <property type="match status" value="1"/>
</dbReference>
<dbReference type="Pfam" id="PF03466">
    <property type="entry name" value="LysR_substrate"/>
    <property type="match status" value="1"/>
</dbReference>
<dbReference type="FunFam" id="1.10.10.10:FF:000001">
    <property type="entry name" value="LysR family transcriptional regulator"/>
    <property type="match status" value="1"/>
</dbReference>
<dbReference type="GO" id="GO:0005829">
    <property type="term" value="C:cytosol"/>
    <property type="evidence" value="ECO:0007669"/>
    <property type="project" value="TreeGrafter"/>
</dbReference>
<dbReference type="PROSITE" id="PS50931">
    <property type="entry name" value="HTH_LYSR"/>
    <property type="match status" value="1"/>
</dbReference>
<evidence type="ECO:0000313" key="6">
    <source>
        <dbReference type="EMBL" id="TQM95894.1"/>
    </source>
</evidence>
<gene>
    <name evidence="6" type="ORF">FB476_0744</name>
</gene>
<sequence length="315" mass="33944">MRMDLSPTQLRAVVTLADHGTFTAAAAALGVSQPSLSRAVAECERRLRTRLFERTTRRVRVTPEGREVLELARRLVRDYDDGLRHLAGYLAGTHGSLRIAALPSLAATLLPPFVLTMRTRYPGVHVAIDDALGGSVQERLARGDADVAVTARSQQPRAEQLEIPLARDEFFAAVPADDPWSGADHLPWTALAERPLVVFTGASTIRGLVDSALARHRVEVGEVVEASNVGTVGGLVAAGLGTAVVPGFVLPLLAFADLHYIPLRPRVTRHIVVAHRSERPLGPPARAWLDLLLDPGTERPGLPGVTWAVHARNHA</sequence>
<dbReference type="InterPro" id="IPR036388">
    <property type="entry name" value="WH-like_DNA-bd_sf"/>
</dbReference>
<dbReference type="GO" id="GO:0003700">
    <property type="term" value="F:DNA-binding transcription factor activity"/>
    <property type="evidence" value="ECO:0007669"/>
    <property type="project" value="InterPro"/>
</dbReference>
<evidence type="ECO:0000256" key="3">
    <source>
        <dbReference type="ARBA" id="ARBA00023125"/>
    </source>
</evidence>
<dbReference type="OrthoDB" id="9808620at2"/>
<dbReference type="InterPro" id="IPR000847">
    <property type="entry name" value="LysR_HTH_N"/>
</dbReference>
<organism evidence="6 7">
    <name type="scientific">Ornithinimicrobium humiphilum</name>
    <dbReference type="NCBI Taxonomy" id="125288"/>
    <lineage>
        <taxon>Bacteria</taxon>
        <taxon>Bacillati</taxon>
        <taxon>Actinomycetota</taxon>
        <taxon>Actinomycetes</taxon>
        <taxon>Micrococcales</taxon>
        <taxon>Ornithinimicrobiaceae</taxon>
        <taxon>Ornithinimicrobium</taxon>
    </lineage>
</organism>
<dbReference type="Pfam" id="PF00126">
    <property type="entry name" value="HTH_1"/>
    <property type="match status" value="1"/>
</dbReference>